<feature type="transmembrane region" description="Helical" evidence="1">
    <location>
        <begin position="28"/>
        <end position="49"/>
    </location>
</feature>
<organism evidence="2 3">
    <name type="scientific">Candidatus Kaiserbacteria bacterium GW2011_GWA2_52_12</name>
    <dbReference type="NCBI Taxonomy" id="1618671"/>
    <lineage>
        <taxon>Bacteria</taxon>
        <taxon>Candidatus Kaiseribacteriota</taxon>
    </lineage>
</organism>
<name>A0A0G1WY18_9BACT</name>
<dbReference type="Proteomes" id="UP000034273">
    <property type="component" value="Unassembled WGS sequence"/>
</dbReference>
<evidence type="ECO:0000256" key="1">
    <source>
        <dbReference type="SAM" id="Phobius"/>
    </source>
</evidence>
<proteinExistence type="predicted"/>
<gene>
    <name evidence="2" type="ORF">UY67_C0017G0011</name>
</gene>
<sequence>MSLDPRTWFKVPHHGRYDPESIRSFTEIYWRTLLITGVTICLGALVYGWEQFLAIQGDRSPDAQGRPALQQNIDRAGLQAILDTFKARSARFDAIGASKETISDPSH</sequence>
<dbReference type="AlphaFoldDB" id="A0A0G1WY18"/>
<accession>A0A0G1WY18</accession>
<keyword evidence="1" id="KW-1133">Transmembrane helix</keyword>
<dbReference type="EMBL" id="LCQW01000017">
    <property type="protein sequence ID" value="KKW23778.1"/>
    <property type="molecule type" value="Genomic_DNA"/>
</dbReference>
<reference evidence="2 3" key="1">
    <citation type="journal article" date="2015" name="Nature">
        <title>rRNA introns, odd ribosomes, and small enigmatic genomes across a large radiation of phyla.</title>
        <authorList>
            <person name="Brown C.T."/>
            <person name="Hug L.A."/>
            <person name="Thomas B.C."/>
            <person name="Sharon I."/>
            <person name="Castelle C.J."/>
            <person name="Singh A."/>
            <person name="Wilkins M.J."/>
            <person name="Williams K.H."/>
            <person name="Banfield J.F."/>
        </authorList>
    </citation>
    <scope>NUCLEOTIDE SEQUENCE [LARGE SCALE GENOMIC DNA]</scope>
</reference>
<comment type="caution">
    <text evidence="2">The sequence shown here is derived from an EMBL/GenBank/DDBJ whole genome shotgun (WGS) entry which is preliminary data.</text>
</comment>
<protein>
    <submittedName>
        <fullName evidence="2">Uncharacterized protein</fullName>
    </submittedName>
</protein>
<evidence type="ECO:0000313" key="2">
    <source>
        <dbReference type="EMBL" id="KKW23778.1"/>
    </source>
</evidence>
<dbReference type="STRING" id="1618671.UY67_C0017G0011"/>
<keyword evidence="1" id="KW-0472">Membrane</keyword>
<keyword evidence="1" id="KW-0812">Transmembrane</keyword>
<evidence type="ECO:0000313" key="3">
    <source>
        <dbReference type="Proteomes" id="UP000034273"/>
    </source>
</evidence>